<dbReference type="OrthoDB" id="1914102at2759"/>
<dbReference type="GO" id="GO:0008283">
    <property type="term" value="P:cell population proliferation"/>
    <property type="evidence" value="ECO:0007669"/>
    <property type="project" value="UniProtKB-UniRule"/>
</dbReference>
<comment type="PTM">
    <text evidence="10">Sulfation is important for activity and for the binding to a putative membrane receptor.</text>
</comment>
<dbReference type="PANTHER" id="PTHR33285:SF33">
    <property type="entry name" value="PHYTOSULFOKINE"/>
    <property type="match status" value="1"/>
</dbReference>
<evidence type="ECO:0000256" key="6">
    <source>
        <dbReference type="ARBA" id="ARBA00022641"/>
    </source>
</evidence>
<evidence type="ECO:0000256" key="3">
    <source>
        <dbReference type="ARBA" id="ARBA00010781"/>
    </source>
</evidence>
<dbReference type="GO" id="GO:0030154">
    <property type="term" value="P:cell differentiation"/>
    <property type="evidence" value="ECO:0007669"/>
    <property type="project" value="UniProtKB-UniRule"/>
</dbReference>
<evidence type="ECO:0000256" key="2">
    <source>
        <dbReference type="ARBA" id="ARBA00004613"/>
    </source>
</evidence>
<evidence type="ECO:0000256" key="8">
    <source>
        <dbReference type="ARBA" id="ARBA00022782"/>
    </source>
</evidence>
<comment type="caution">
    <text evidence="11">The sequence shown here is derived from an EMBL/GenBank/DDBJ whole genome shotgun (WGS) entry which is preliminary data.</text>
</comment>
<accession>A0A8K0HZG8</accession>
<sequence>MKHTSRSHVLLPLLLFLLVIILSVRTTRASHLLQQLGRQDVRVDDLPLPGHAAEMEEKYSWELMGLHECKEEDEECLNRRMISEAHMDYIYTQRHKPYKKTYEKGSTSP</sequence>
<reference evidence="11" key="2">
    <citation type="submission" date="2019-07" db="EMBL/GenBank/DDBJ databases">
        <authorList>
            <person name="Yang Y."/>
            <person name="Bocs S."/>
            <person name="Baudouin L."/>
        </authorList>
    </citation>
    <scope>NUCLEOTIDE SEQUENCE</scope>
    <source>
        <tissue evidence="11">Spear leaf of Hainan Tall coconut</tissue>
    </source>
</reference>
<keyword evidence="4 10" id="KW-0217">Developmental protein</keyword>
<dbReference type="GO" id="GO:0005576">
    <property type="term" value="C:extracellular region"/>
    <property type="evidence" value="ECO:0007669"/>
    <property type="project" value="UniProtKB-SubCell"/>
</dbReference>
<evidence type="ECO:0000256" key="4">
    <source>
        <dbReference type="ARBA" id="ARBA00022473"/>
    </source>
</evidence>
<proteinExistence type="inferred from homology"/>
<dbReference type="Pfam" id="PF06404">
    <property type="entry name" value="PSK"/>
    <property type="match status" value="1"/>
</dbReference>
<keyword evidence="7 10" id="KW-0732">Signal</keyword>
<evidence type="ECO:0000256" key="10">
    <source>
        <dbReference type="RuleBase" id="RU368031"/>
    </source>
</evidence>
<dbReference type="AlphaFoldDB" id="A0A8K0HZG8"/>
<gene>
    <name evidence="11" type="ORF">COCNU_02G009670</name>
</gene>
<dbReference type="GO" id="GO:0008083">
    <property type="term" value="F:growth factor activity"/>
    <property type="evidence" value="ECO:0007669"/>
    <property type="project" value="UniProtKB-UniRule"/>
</dbReference>
<comment type="similarity">
    <text evidence="3 10">Belongs to the phytosulfokine family.</text>
</comment>
<keyword evidence="6 10" id="KW-0765">Sulfation</keyword>
<feature type="signal peptide" evidence="10">
    <location>
        <begin position="1"/>
        <end position="29"/>
    </location>
</feature>
<dbReference type="InterPro" id="IPR009438">
    <property type="entry name" value="Phytosulfokine"/>
</dbReference>
<keyword evidence="8 10" id="KW-0221">Differentiation</keyword>
<comment type="subcellular location">
    <subcellularLocation>
        <location evidence="2 10">Secreted</location>
    </subcellularLocation>
</comment>
<feature type="chain" id="PRO_5035486764" description="Phytosulfokine" evidence="10">
    <location>
        <begin position="30"/>
        <end position="109"/>
    </location>
</feature>
<keyword evidence="12" id="KW-1185">Reference proteome</keyword>
<dbReference type="EMBL" id="CM017873">
    <property type="protein sequence ID" value="KAG1330999.1"/>
    <property type="molecule type" value="Genomic_DNA"/>
</dbReference>
<organism evidence="11 12">
    <name type="scientific">Cocos nucifera</name>
    <name type="common">Coconut palm</name>
    <dbReference type="NCBI Taxonomy" id="13894"/>
    <lineage>
        <taxon>Eukaryota</taxon>
        <taxon>Viridiplantae</taxon>
        <taxon>Streptophyta</taxon>
        <taxon>Embryophyta</taxon>
        <taxon>Tracheophyta</taxon>
        <taxon>Spermatophyta</taxon>
        <taxon>Magnoliopsida</taxon>
        <taxon>Liliopsida</taxon>
        <taxon>Arecaceae</taxon>
        <taxon>Arecoideae</taxon>
        <taxon>Cocoseae</taxon>
        <taxon>Attaleinae</taxon>
        <taxon>Cocos</taxon>
    </lineage>
</organism>
<protein>
    <recommendedName>
        <fullName evidence="10">Phytosulfokine</fullName>
    </recommendedName>
    <component>
        <recommendedName>
            <fullName evidence="10">Phytosulfokine-alpha</fullName>
            <shortName evidence="10">PSK-alpha</shortName>
            <shortName evidence="10">Phytosulfokine-a</shortName>
        </recommendedName>
    </component>
    <component>
        <recommendedName>
            <fullName evidence="10">Phytosulfokine-beta</fullName>
            <shortName evidence="10">PSK-beta</shortName>
            <shortName evidence="10">Phytosulfokine-b</shortName>
        </recommendedName>
    </component>
</protein>
<reference evidence="11" key="1">
    <citation type="journal article" date="2017" name="Gigascience">
        <title>The genome draft of coconut (Cocos nucifera).</title>
        <authorList>
            <person name="Xiao Y."/>
            <person name="Xu P."/>
            <person name="Fan H."/>
            <person name="Baudouin L."/>
            <person name="Xia W."/>
            <person name="Bocs S."/>
            <person name="Xu J."/>
            <person name="Li Q."/>
            <person name="Guo A."/>
            <person name="Zhou L."/>
            <person name="Li J."/>
            <person name="Wu Y."/>
            <person name="Ma Z."/>
            <person name="Armero A."/>
            <person name="Issali A.E."/>
            <person name="Liu N."/>
            <person name="Peng M."/>
            <person name="Yang Y."/>
        </authorList>
    </citation>
    <scope>NUCLEOTIDE SEQUENCE</scope>
    <source>
        <tissue evidence="11">Spear leaf of Hainan Tall coconut</tissue>
    </source>
</reference>
<comment type="PTM">
    <text evidence="10">PSK-alpha is produced by endopeptidase digestion. PSK-beta is produced from PSK-alpha by exopeptidase digestion.</text>
</comment>
<evidence type="ECO:0000313" key="12">
    <source>
        <dbReference type="Proteomes" id="UP000797356"/>
    </source>
</evidence>
<evidence type="ECO:0000256" key="5">
    <source>
        <dbReference type="ARBA" id="ARBA00022525"/>
    </source>
</evidence>
<evidence type="ECO:0000256" key="7">
    <source>
        <dbReference type="ARBA" id="ARBA00022729"/>
    </source>
</evidence>
<evidence type="ECO:0000256" key="9">
    <source>
        <dbReference type="ARBA" id="ARBA00023030"/>
    </source>
</evidence>
<evidence type="ECO:0000313" key="11">
    <source>
        <dbReference type="EMBL" id="KAG1330999.1"/>
    </source>
</evidence>
<name>A0A8K0HZG8_COCNU</name>
<comment type="function">
    <text evidence="1 10">Promotes plant cell differentiation, organogenesis and somatic embryogenesis as well as cell proliferation.</text>
</comment>
<keyword evidence="9 10" id="KW-0339">Growth factor</keyword>
<evidence type="ECO:0000256" key="1">
    <source>
        <dbReference type="ARBA" id="ARBA00003158"/>
    </source>
</evidence>
<dbReference type="PANTHER" id="PTHR33285">
    <property type="entry name" value="PHYTOSULFOKINES 3"/>
    <property type="match status" value="1"/>
</dbReference>
<keyword evidence="5 10" id="KW-0964">Secreted</keyword>
<dbReference type="Proteomes" id="UP000797356">
    <property type="component" value="Chromosome 2"/>
</dbReference>